<proteinExistence type="predicted"/>
<accession>A0ABP8J6N9</accession>
<organism evidence="1 2">
    <name type="scientific">Tsukamurella soli</name>
    <dbReference type="NCBI Taxonomy" id="644556"/>
    <lineage>
        <taxon>Bacteria</taxon>
        <taxon>Bacillati</taxon>
        <taxon>Actinomycetota</taxon>
        <taxon>Actinomycetes</taxon>
        <taxon>Mycobacteriales</taxon>
        <taxon>Tsukamurellaceae</taxon>
        <taxon>Tsukamurella</taxon>
    </lineage>
</organism>
<sequence length="138" mass="14480">MPEIPDLVVTVYLPEIGIGAESDLLAVAPLGRWVGVHLLVATHAVPAASGGRQDEEREMVSGLFAQMEIRVALRCSPAECSMLMGTGDAADPTLQPGSGFARAVTMDHPVPVHVPDCSGPSPQELLRLITSVRGVEST</sequence>
<evidence type="ECO:0000313" key="1">
    <source>
        <dbReference type="EMBL" id="GAA4385998.1"/>
    </source>
</evidence>
<name>A0ABP8J6N9_9ACTN</name>
<dbReference type="InterPro" id="IPR027417">
    <property type="entry name" value="P-loop_NTPase"/>
</dbReference>
<gene>
    <name evidence="1" type="ORF">GCM10023147_08570</name>
</gene>
<dbReference type="EMBL" id="BAABFR010000008">
    <property type="protein sequence ID" value="GAA4385998.1"/>
    <property type="molecule type" value="Genomic_DNA"/>
</dbReference>
<comment type="caution">
    <text evidence="1">The sequence shown here is derived from an EMBL/GenBank/DDBJ whole genome shotgun (WGS) entry which is preliminary data.</text>
</comment>
<dbReference type="Proteomes" id="UP001500635">
    <property type="component" value="Unassembled WGS sequence"/>
</dbReference>
<evidence type="ECO:0000313" key="2">
    <source>
        <dbReference type="Proteomes" id="UP001500635"/>
    </source>
</evidence>
<keyword evidence="2" id="KW-1185">Reference proteome</keyword>
<reference evidence="2" key="1">
    <citation type="journal article" date="2019" name="Int. J. Syst. Evol. Microbiol.">
        <title>The Global Catalogue of Microorganisms (GCM) 10K type strain sequencing project: providing services to taxonomists for standard genome sequencing and annotation.</title>
        <authorList>
            <consortium name="The Broad Institute Genomics Platform"/>
            <consortium name="The Broad Institute Genome Sequencing Center for Infectious Disease"/>
            <person name="Wu L."/>
            <person name="Ma J."/>
        </authorList>
    </citation>
    <scope>NUCLEOTIDE SEQUENCE [LARGE SCALE GENOMIC DNA]</scope>
    <source>
        <strain evidence="2">JCM 17688</strain>
    </source>
</reference>
<protein>
    <submittedName>
        <fullName evidence="1">Uncharacterized protein</fullName>
    </submittedName>
</protein>
<dbReference type="Gene3D" id="3.40.50.300">
    <property type="entry name" value="P-loop containing nucleotide triphosphate hydrolases"/>
    <property type="match status" value="1"/>
</dbReference>
<dbReference type="RefSeq" id="WP_344991343.1">
    <property type="nucleotide sequence ID" value="NZ_BAABFR010000008.1"/>
</dbReference>